<accession>A0ABV6LM72</accession>
<dbReference type="EMBL" id="JBHLTP010000004">
    <property type="protein sequence ID" value="MFC0523414.1"/>
    <property type="molecule type" value="Genomic_DNA"/>
</dbReference>
<dbReference type="RefSeq" id="WP_377346179.1">
    <property type="nucleotide sequence ID" value="NZ_JBHLTP010000004.1"/>
</dbReference>
<evidence type="ECO:0000313" key="1">
    <source>
        <dbReference type="EMBL" id="MFC0523414.1"/>
    </source>
</evidence>
<sequence length="77" mass="8737">MVAKGIEWNDNHADIFPKNSQAMVPNRNDLAQIWGGCNALSTEPNAYRNEYGRRGWLIEGIIQSLPYANIMAQEFLI</sequence>
<dbReference type="Proteomes" id="UP001589836">
    <property type="component" value="Unassembled WGS sequence"/>
</dbReference>
<comment type="caution">
    <text evidence="1">The sequence shown here is derived from an EMBL/GenBank/DDBJ whole genome shotgun (WGS) entry which is preliminary data.</text>
</comment>
<keyword evidence="2" id="KW-1185">Reference proteome</keyword>
<gene>
    <name evidence="1" type="ORF">ACFFGV_07435</name>
</gene>
<organism evidence="1 2">
    <name type="scientific">Pontibacillus salicampi</name>
    <dbReference type="NCBI Taxonomy" id="1449801"/>
    <lineage>
        <taxon>Bacteria</taxon>
        <taxon>Bacillati</taxon>
        <taxon>Bacillota</taxon>
        <taxon>Bacilli</taxon>
        <taxon>Bacillales</taxon>
        <taxon>Bacillaceae</taxon>
        <taxon>Pontibacillus</taxon>
    </lineage>
</organism>
<protein>
    <submittedName>
        <fullName evidence="1">Uncharacterized protein</fullName>
    </submittedName>
</protein>
<reference evidence="1 2" key="1">
    <citation type="submission" date="2024-09" db="EMBL/GenBank/DDBJ databases">
        <authorList>
            <person name="Sun Q."/>
            <person name="Mori K."/>
        </authorList>
    </citation>
    <scope>NUCLEOTIDE SEQUENCE [LARGE SCALE GENOMIC DNA]</scope>
    <source>
        <strain evidence="1 2">NCAIM B.02529</strain>
    </source>
</reference>
<name>A0ABV6LM72_9BACI</name>
<evidence type="ECO:0000313" key="2">
    <source>
        <dbReference type="Proteomes" id="UP001589836"/>
    </source>
</evidence>
<proteinExistence type="predicted"/>